<dbReference type="PANTHER" id="PTHR12526">
    <property type="entry name" value="GLYCOSYLTRANSFERASE"/>
    <property type="match status" value="1"/>
</dbReference>
<evidence type="ECO:0000313" key="2">
    <source>
        <dbReference type="Proteomes" id="UP000003558"/>
    </source>
</evidence>
<dbReference type="Proteomes" id="UP000003558">
    <property type="component" value="Unassembled WGS sequence"/>
</dbReference>
<protein>
    <submittedName>
        <fullName evidence="1">Putative glycosyltransferase</fullName>
    </submittedName>
</protein>
<dbReference type="AlphaFoldDB" id="F9VVB8"/>
<dbReference type="PANTHER" id="PTHR12526:SF630">
    <property type="entry name" value="GLYCOSYLTRANSFERASE"/>
    <property type="match status" value="1"/>
</dbReference>
<dbReference type="STRING" id="1027371.GOALK_054_00010"/>
<dbReference type="SUPFAM" id="SSF53756">
    <property type="entry name" value="UDP-Glycosyltransferase/glycogen phosphorylase"/>
    <property type="match status" value="1"/>
</dbReference>
<dbReference type="GO" id="GO:0016740">
    <property type="term" value="F:transferase activity"/>
    <property type="evidence" value="ECO:0007669"/>
    <property type="project" value="UniProtKB-KW"/>
</dbReference>
<keyword evidence="1" id="KW-0808">Transferase</keyword>
<evidence type="ECO:0000313" key="1">
    <source>
        <dbReference type="EMBL" id="GAA12557.1"/>
    </source>
</evidence>
<reference evidence="1 2" key="1">
    <citation type="submission" date="2011-05" db="EMBL/GenBank/DDBJ databases">
        <title>Whole genome shotgun sequence of Gordonia alkanivorans NBRC 16433.</title>
        <authorList>
            <person name="Hosoyama A."/>
            <person name="Nakamura S."/>
            <person name="Takarada H."/>
            <person name="Tsuchikane K."/>
            <person name="Yamazaki S."/>
            <person name="Fujita N."/>
        </authorList>
    </citation>
    <scope>NUCLEOTIDE SEQUENCE [LARGE SCALE GENOMIC DNA]</scope>
    <source>
        <strain evidence="1 2">NBRC 16433</strain>
    </source>
</reference>
<dbReference type="Gene3D" id="3.40.50.2000">
    <property type="entry name" value="Glycogen Phosphorylase B"/>
    <property type="match status" value="2"/>
</dbReference>
<dbReference type="EMBL" id="BACI01000054">
    <property type="protein sequence ID" value="GAA12557.1"/>
    <property type="molecule type" value="Genomic_DNA"/>
</dbReference>
<organism evidence="1 2">
    <name type="scientific">Gordonia alkanivorans NBRC 16433</name>
    <dbReference type="NCBI Taxonomy" id="1027371"/>
    <lineage>
        <taxon>Bacteria</taxon>
        <taxon>Bacillati</taxon>
        <taxon>Actinomycetota</taxon>
        <taxon>Actinomycetes</taxon>
        <taxon>Mycobacteriales</taxon>
        <taxon>Gordoniaceae</taxon>
        <taxon>Gordonia</taxon>
    </lineage>
</organism>
<dbReference type="Pfam" id="PF13692">
    <property type="entry name" value="Glyco_trans_1_4"/>
    <property type="match status" value="1"/>
</dbReference>
<accession>F9VVB8</accession>
<gene>
    <name evidence="1" type="ORF">GOALK_054_00010</name>
</gene>
<dbReference type="CDD" id="cd03801">
    <property type="entry name" value="GT4_PimA-like"/>
    <property type="match status" value="1"/>
</dbReference>
<proteinExistence type="predicted"/>
<sequence length="178" mass="19175">MRNKGYDLLAQALGDRRIQDAVGKSLRWTHFGDGAALDSVRAYANDHGVDLRIRSGCSDEEVQSELSGADLFVQPSRYEGSSLTTLEAMVHGRRIVATPVGGIVDKVIDGVTGHLAAEVTVESIAEAILRALGDEENSCGRGAMEAVNGRFSSEAESLLYQHLYKSLAEARLLKRSVS</sequence>
<comment type="caution">
    <text evidence="1">The sequence shown here is derived from an EMBL/GenBank/DDBJ whole genome shotgun (WGS) entry which is preliminary data.</text>
</comment>
<name>F9VVB8_9ACTN</name>
<dbReference type="eggNOG" id="COG0438">
    <property type="taxonomic scope" value="Bacteria"/>
</dbReference>